<evidence type="ECO:0000313" key="5">
    <source>
        <dbReference type="Proteomes" id="UP000268033"/>
    </source>
</evidence>
<dbReference type="SUPFAM" id="SSF52172">
    <property type="entry name" value="CheY-like"/>
    <property type="match status" value="1"/>
</dbReference>
<evidence type="ECO:0000259" key="3">
    <source>
        <dbReference type="PROSITE" id="PS50110"/>
    </source>
</evidence>
<organism evidence="4 5">
    <name type="scientific">Gallaecimonas pentaromativorans</name>
    <dbReference type="NCBI Taxonomy" id="584787"/>
    <lineage>
        <taxon>Bacteria</taxon>
        <taxon>Pseudomonadati</taxon>
        <taxon>Pseudomonadota</taxon>
        <taxon>Gammaproteobacteria</taxon>
        <taxon>Enterobacterales</taxon>
        <taxon>Gallaecimonadaceae</taxon>
        <taxon>Gallaecimonas</taxon>
    </lineage>
</organism>
<keyword evidence="1 2" id="KW-0597">Phosphoprotein</keyword>
<name>A0A3N1PCM4_9GAMM</name>
<feature type="domain" description="Response regulatory" evidence="3">
    <location>
        <begin position="1"/>
        <end position="89"/>
    </location>
</feature>
<dbReference type="PANTHER" id="PTHR44591:SF25">
    <property type="entry name" value="CHEMOTAXIS TWO-COMPONENT RESPONSE REGULATOR"/>
    <property type="match status" value="1"/>
</dbReference>
<protein>
    <submittedName>
        <fullName evidence="4">Response regulator receiver domain-containing protein</fullName>
    </submittedName>
</protein>
<proteinExistence type="predicted"/>
<dbReference type="InterPro" id="IPR001789">
    <property type="entry name" value="Sig_transdc_resp-reg_receiver"/>
</dbReference>
<dbReference type="Proteomes" id="UP000268033">
    <property type="component" value="Unassembled WGS sequence"/>
</dbReference>
<accession>A0A3N1PCM4</accession>
<evidence type="ECO:0000313" key="4">
    <source>
        <dbReference type="EMBL" id="ROQ25839.1"/>
    </source>
</evidence>
<feature type="modified residue" description="4-aspartylphosphate" evidence="2">
    <location>
        <position position="26"/>
    </location>
</feature>
<dbReference type="AlphaFoldDB" id="A0A3N1PCM4"/>
<sequence length="91" mass="9835">MEFDCAEAFLASAAYSHSQCQCLIVDVQMPGMSGLELLDKLKNEANPLPVIIISAHFESKTKQKPDGALCMLSKPFSAEQMIACLDEALSA</sequence>
<dbReference type="InterPro" id="IPR011006">
    <property type="entry name" value="CheY-like_superfamily"/>
</dbReference>
<dbReference type="Gene3D" id="3.40.50.2300">
    <property type="match status" value="1"/>
</dbReference>
<dbReference type="PROSITE" id="PS50110">
    <property type="entry name" value="RESPONSE_REGULATORY"/>
    <property type="match status" value="1"/>
</dbReference>
<dbReference type="STRING" id="584787.GCA_001247655_02898"/>
<dbReference type="EMBL" id="RJUL01000005">
    <property type="protein sequence ID" value="ROQ25839.1"/>
    <property type="molecule type" value="Genomic_DNA"/>
</dbReference>
<comment type="caution">
    <text evidence="4">The sequence shown here is derived from an EMBL/GenBank/DDBJ whole genome shotgun (WGS) entry which is preliminary data.</text>
</comment>
<dbReference type="InterPro" id="IPR050595">
    <property type="entry name" value="Bact_response_regulator"/>
</dbReference>
<keyword evidence="5" id="KW-1185">Reference proteome</keyword>
<evidence type="ECO:0000256" key="1">
    <source>
        <dbReference type="ARBA" id="ARBA00022553"/>
    </source>
</evidence>
<reference evidence="4 5" key="1">
    <citation type="submission" date="2018-11" db="EMBL/GenBank/DDBJ databases">
        <title>Genomic Encyclopedia of Type Strains, Phase IV (KMG-IV): sequencing the most valuable type-strain genomes for metagenomic binning, comparative biology and taxonomic classification.</title>
        <authorList>
            <person name="Goeker M."/>
        </authorList>
    </citation>
    <scope>NUCLEOTIDE SEQUENCE [LARGE SCALE GENOMIC DNA]</scope>
    <source>
        <strain evidence="4 5">DSM 21945</strain>
    </source>
</reference>
<gene>
    <name evidence="4" type="ORF">EDC28_105149</name>
</gene>
<dbReference type="Pfam" id="PF00072">
    <property type="entry name" value="Response_reg"/>
    <property type="match status" value="1"/>
</dbReference>
<evidence type="ECO:0000256" key="2">
    <source>
        <dbReference type="PROSITE-ProRule" id="PRU00169"/>
    </source>
</evidence>
<dbReference type="PANTHER" id="PTHR44591">
    <property type="entry name" value="STRESS RESPONSE REGULATOR PROTEIN 1"/>
    <property type="match status" value="1"/>
</dbReference>
<dbReference type="GO" id="GO:0000160">
    <property type="term" value="P:phosphorelay signal transduction system"/>
    <property type="evidence" value="ECO:0007669"/>
    <property type="project" value="InterPro"/>
</dbReference>